<feature type="domain" description="SWIM-type" evidence="6">
    <location>
        <begin position="126"/>
        <end position="158"/>
    </location>
</feature>
<feature type="region of interest" description="Disordered" evidence="5">
    <location>
        <begin position="268"/>
        <end position="367"/>
    </location>
</feature>
<proteinExistence type="predicted"/>
<dbReference type="InterPro" id="IPR007527">
    <property type="entry name" value="Znf_SWIM"/>
</dbReference>
<feature type="compositionally biased region" description="Polar residues" evidence="5">
    <location>
        <begin position="355"/>
        <end position="367"/>
    </location>
</feature>
<organism evidence="7 8">
    <name type="scientific">Rosa chinensis</name>
    <name type="common">China rose</name>
    <dbReference type="NCBI Taxonomy" id="74649"/>
    <lineage>
        <taxon>Eukaryota</taxon>
        <taxon>Viridiplantae</taxon>
        <taxon>Streptophyta</taxon>
        <taxon>Embryophyta</taxon>
        <taxon>Tracheophyta</taxon>
        <taxon>Spermatophyta</taxon>
        <taxon>Magnoliopsida</taxon>
        <taxon>eudicotyledons</taxon>
        <taxon>Gunneridae</taxon>
        <taxon>Pentapetalae</taxon>
        <taxon>rosids</taxon>
        <taxon>fabids</taxon>
        <taxon>Rosales</taxon>
        <taxon>Rosaceae</taxon>
        <taxon>Rosoideae</taxon>
        <taxon>Rosoideae incertae sedis</taxon>
        <taxon>Rosa</taxon>
    </lineage>
</organism>
<accession>A0A2P6RH05</accession>
<dbReference type="InterPro" id="IPR006564">
    <property type="entry name" value="Znf_PMZ"/>
</dbReference>
<reference evidence="7 8" key="1">
    <citation type="journal article" date="2018" name="Nat. Genet.">
        <title>The Rosa genome provides new insights in the design of modern roses.</title>
        <authorList>
            <person name="Bendahmane M."/>
        </authorList>
    </citation>
    <scope>NUCLEOTIDE SEQUENCE [LARGE SCALE GENOMIC DNA]</scope>
    <source>
        <strain evidence="8">cv. Old Blush</strain>
    </source>
</reference>
<keyword evidence="3" id="KW-0862">Zinc</keyword>
<dbReference type="PANTHER" id="PTHR31973:SF187">
    <property type="entry name" value="MUTATOR TRANSPOSASE MUDRA PROTEIN"/>
    <property type="match status" value="1"/>
</dbReference>
<evidence type="ECO:0000259" key="6">
    <source>
        <dbReference type="PROSITE" id="PS50966"/>
    </source>
</evidence>
<gene>
    <name evidence="7" type="ORF">RchiOBHm_Chr3g0494581</name>
</gene>
<dbReference type="OMA" id="RIRQMIM"/>
<keyword evidence="1" id="KW-0479">Metal-binding</keyword>
<dbReference type="SMART" id="SM00575">
    <property type="entry name" value="ZnF_PMZ"/>
    <property type="match status" value="1"/>
</dbReference>
<evidence type="ECO:0000256" key="5">
    <source>
        <dbReference type="SAM" id="MobiDB-lite"/>
    </source>
</evidence>
<evidence type="ECO:0000313" key="8">
    <source>
        <dbReference type="Proteomes" id="UP000238479"/>
    </source>
</evidence>
<dbReference type="PROSITE" id="PS50966">
    <property type="entry name" value="ZF_SWIM"/>
    <property type="match status" value="1"/>
</dbReference>
<evidence type="ECO:0000256" key="2">
    <source>
        <dbReference type="ARBA" id="ARBA00022771"/>
    </source>
</evidence>
<feature type="compositionally biased region" description="Basic residues" evidence="5">
    <location>
        <begin position="303"/>
        <end position="312"/>
    </location>
</feature>
<evidence type="ECO:0000256" key="3">
    <source>
        <dbReference type="ARBA" id="ARBA00022833"/>
    </source>
</evidence>
<comment type="caution">
    <text evidence="7">The sequence shown here is derived from an EMBL/GenBank/DDBJ whole genome shotgun (WGS) entry which is preliminary data.</text>
</comment>
<dbReference type="Pfam" id="PF04434">
    <property type="entry name" value="SWIM"/>
    <property type="match status" value="1"/>
</dbReference>
<evidence type="ECO:0000313" key="7">
    <source>
        <dbReference type="EMBL" id="PRQ45710.1"/>
    </source>
</evidence>
<evidence type="ECO:0000256" key="1">
    <source>
        <dbReference type="ARBA" id="ARBA00022723"/>
    </source>
</evidence>
<dbReference type="GO" id="GO:0008270">
    <property type="term" value="F:zinc ion binding"/>
    <property type="evidence" value="ECO:0007669"/>
    <property type="project" value="UniProtKB-KW"/>
</dbReference>
<protein>
    <submittedName>
        <fullName evidence="7">Putative transcription factor interactor and regulator CCHC(Zn) family</fullName>
    </submittedName>
</protein>
<name>A0A2P6RH05_ROSCH</name>
<dbReference type="AlphaFoldDB" id="A0A2P6RH05"/>
<feature type="compositionally biased region" description="Polar residues" evidence="5">
    <location>
        <begin position="314"/>
        <end position="325"/>
    </location>
</feature>
<sequence>MDALRELDEDAWLWFQDKSPAQWSRAFFRDESKCDILLNNMCESFNSAILPARDKPILTMLEKIRMDMMVKNANRRVVCEKWKDFVGPRIKKIIDKIGQRATQYRAHRSGEFIFQIIGTGEGGSKHAVDLGLHTCTCKRWQLSGIPCVHAICAIRFKKQEAALYCDDFLMPSSYMEAYNPIIYPIAREDNWELVDYSIAPPPYKQQAGRPKMKRHKKPGEKENHPPPPTPKEGKLSKAGIKMFCKICGQQGHNKLGCPITKAKKAAAGEGTSSGAAPNKRQRNEVNRAAAPKGSTNVKDQVIRSRKTWKKIKQTVESTSGPNVGASTSQSNQQPPTQSSQNPAAGSAQWKESEPMQPSQASSEYAAF</sequence>
<dbReference type="EMBL" id="PDCK01000041">
    <property type="protein sequence ID" value="PRQ45710.1"/>
    <property type="molecule type" value="Genomic_DNA"/>
</dbReference>
<dbReference type="Proteomes" id="UP000238479">
    <property type="component" value="Chromosome 3"/>
</dbReference>
<dbReference type="Gramene" id="PRQ45710">
    <property type="protein sequence ID" value="PRQ45710"/>
    <property type="gene ID" value="RchiOBHm_Chr3g0494581"/>
</dbReference>
<keyword evidence="8" id="KW-1185">Reference proteome</keyword>
<evidence type="ECO:0000256" key="4">
    <source>
        <dbReference type="PROSITE-ProRule" id="PRU00325"/>
    </source>
</evidence>
<dbReference type="STRING" id="74649.A0A2P6RH05"/>
<feature type="region of interest" description="Disordered" evidence="5">
    <location>
        <begin position="202"/>
        <end position="235"/>
    </location>
</feature>
<feature type="compositionally biased region" description="Low complexity" evidence="5">
    <location>
        <begin position="326"/>
        <end position="342"/>
    </location>
</feature>
<dbReference type="PANTHER" id="PTHR31973">
    <property type="entry name" value="POLYPROTEIN, PUTATIVE-RELATED"/>
    <property type="match status" value="1"/>
</dbReference>
<keyword evidence="2 4" id="KW-0863">Zinc-finger</keyword>